<dbReference type="Pfam" id="PF02875">
    <property type="entry name" value="Mur_ligase_C"/>
    <property type="match status" value="1"/>
</dbReference>
<dbReference type="InterPro" id="IPR005761">
    <property type="entry name" value="UDP-N-AcMur-Glu-dNH2Pim_ligase"/>
</dbReference>
<dbReference type="NCBIfam" id="NF001126">
    <property type="entry name" value="PRK00139.1-4"/>
    <property type="match status" value="1"/>
</dbReference>
<comment type="caution">
    <text evidence="12">Lacks conserved residue(s) required for the propagation of feature annotation.</text>
</comment>
<feature type="binding site" evidence="12">
    <location>
        <begin position="111"/>
        <end position="117"/>
    </location>
    <ligand>
        <name>ATP</name>
        <dbReference type="ChEBI" id="CHEBI:30616"/>
    </ligand>
</feature>
<evidence type="ECO:0000256" key="11">
    <source>
        <dbReference type="ARBA" id="ARBA00023316"/>
    </source>
</evidence>
<feature type="domain" description="Mur ligase C-terminal" evidence="15">
    <location>
        <begin position="332"/>
        <end position="459"/>
    </location>
</feature>
<dbReference type="PROSITE" id="PS01011">
    <property type="entry name" value="FOLYLPOLYGLU_SYNT_1"/>
    <property type="match status" value="1"/>
</dbReference>
<dbReference type="Pfam" id="PF01225">
    <property type="entry name" value="Mur_ligase"/>
    <property type="match status" value="1"/>
</dbReference>
<dbReference type="EC" id="6.3.2.13" evidence="12"/>
<dbReference type="NCBIfam" id="NF001124">
    <property type="entry name" value="PRK00139.1-2"/>
    <property type="match status" value="1"/>
</dbReference>
<dbReference type="RefSeq" id="WP_089859777.1">
    <property type="nucleotide sequence ID" value="NZ_FOTI01000006.1"/>
</dbReference>
<feature type="short sequence motif" description="Meso-diaminopimelate recognition motif" evidence="12">
    <location>
        <begin position="405"/>
        <end position="408"/>
    </location>
</feature>
<dbReference type="GO" id="GO:0000287">
    <property type="term" value="F:magnesium ion binding"/>
    <property type="evidence" value="ECO:0007669"/>
    <property type="project" value="UniProtKB-UniRule"/>
</dbReference>
<keyword evidence="4 12" id="KW-0436">Ligase</keyword>
<dbReference type="STRING" id="29563.SAMN02983006_00712"/>
<evidence type="ECO:0000313" key="18">
    <source>
        <dbReference type="Proteomes" id="UP000199006"/>
    </source>
</evidence>
<keyword evidence="11 12" id="KW-0961">Cell wall biogenesis/degradation</keyword>
<dbReference type="InterPro" id="IPR035911">
    <property type="entry name" value="MurE/MurF_N"/>
</dbReference>
<dbReference type="Gene3D" id="3.40.1390.10">
    <property type="entry name" value="MurE/MurF, N-terminal domain"/>
    <property type="match status" value="1"/>
</dbReference>
<keyword evidence="5 12" id="KW-0132">Cell division</keyword>
<dbReference type="AlphaFoldDB" id="A0A1I4GFV9"/>
<feature type="binding site" evidence="12">
    <location>
        <position position="457"/>
    </location>
    <ligand>
        <name>meso-2,6-diaminopimelate</name>
        <dbReference type="ChEBI" id="CHEBI:57791"/>
    </ligand>
</feature>
<dbReference type="Gene3D" id="3.90.190.20">
    <property type="entry name" value="Mur ligase, C-terminal domain"/>
    <property type="match status" value="1"/>
</dbReference>
<feature type="binding site" evidence="12">
    <location>
        <position position="461"/>
    </location>
    <ligand>
        <name>meso-2,6-diaminopimelate</name>
        <dbReference type="ChEBI" id="CHEBI:57791"/>
    </ligand>
</feature>
<dbReference type="PANTHER" id="PTHR23135:SF4">
    <property type="entry name" value="UDP-N-ACETYLMURAMOYL-L-ALANYL-D-GLUTAMATE--2,6-DIAMINOPIMELATE LIGASE MURE HOMOLOG, CHLOROPLASTIC"/>
    <property type="match status" value="1"/>
</dbReference>
<dbReference type="Proteomes" id="UP000199006">
    <property type="component" value="Unassembled WGS sequence"/>
</dbReference>
<evidence type="ECO:0000259" key="16">
    <source>
        <dbReference type="Pfam" id="PF08245"/>
    </source>
</evidence>
<comment type="cofactor">
    <cofactor evidence="12">
        <name>Mg(2+)</name>
        <dbReference type="ChEBI" id="CHEBI:18420"/>
    </cofactor>
</comment>
<evidence type="ECO:0000256" key="1">
    <source>
        <dbReference type="ARBA" id="ARBA00004752"/>
    </source>
</evidence>
<evidence type="ECO:0000256" key="8">
    <source>
        <dbReference type="ARBA" id="ARBA00022960"/>
    </source>
</evidence>
<evidence type="ECO:0000256" key="3">
    <source>
        <dbReference type="ARBA" id="ARBA00022490"/>
    </source>
</evidence>
<dbReference type="SUPFAM" id="SSF53623">
    <property type="entry name" value="MurD-like peptide ligases, catalytic domain"/>
    <property type="match status" value="1"/>
</dbReference>
<dbReference type="PANTHER" id="PTHR23135">
    <property type="entry name" value="MUR LIGASE FAMILY MEMBER"/>
    <property type="match status" value="1"/>
</dbReference>
<evidence type="ECO:0000256" key="12">
    <source>
        <dbReference type="HAMAP-Rule" id="MF_00208"/>
    </source>
</evidence>
<dbReference type="HAMAP" id="MF_00208">
    <property type="entry name" value="MurE"/>
    <property type="match status" value="1"/>
</dbReference>
<dbReference type="InterPro" id="IPR013221">
    <property type="entry name" value="Mur_ligase_cen"/>
</dbReference>
<feature type="binding site" evidence="12">
    <location>
        <begin position="153"/>
        <end position="154"/>
    </location>
    <ligand>
        <name>UDP-N-acetyl-alpha-D-muramoyl-L-alanyl-D-glutamate</name>
        <dbReference type="ChEBI" id="CHEBI:83900"/>
    </ligand>
</feature>
<evidence type="ECO:0000256" key="10">
    <source>
        <dbReference type="ARBA" id="ARBA00023306"/>
    </source>
</evidence>
<dbReference type="InterPro" id="IPR036565">
    <property type="entry name" value="Mur-like_cat_sf"/>
</dbReference>
<evidence type="ECO:0000256" key="5">
    <source>
        <dbReference type="ARBA" id="ARBA00022618"/>
    </source>
</evidence>
<evidence type="ECO:0000256" key="6">
    <source>
        <dbReference type="ARBA" id="ARBA00022741"/>
    </source>
</evidence>
<evidence type="ECO:0000256" key="13">
    <source>
        <dbReference type="RuleBase" id="RU004135"/>
    </source>
</evidence>
<evidence type="ECO:0000256" key="7">
    <source>
        <dbReference type="ARBA" id="ARBA00022840"/>
    </source>
</evidence>
<dbReference type="SUPFAM" id="SSF53244">
    <property type="entry name" value="MurD-like peptide ligases, peptide-binding domain"/>
    <property type="match status" value="1"/>
</dbReference>
<keyword evidence="3 12" id="KW-0963">Cytoplasm</keyword>
<evidence type="ECO:0000313" key="17">
    <source>
        <dbReference type="EMBL" id="SFL28433.1"/>
    </source>
</evidence>
<organism evidence="17 18">
    <name type="scientific">Halanaerobium salsuginis</name>
    <dbReference type="NCBI Taxonomy" id="29563"/>
    <lineage>
        <taxon>Bacteria</taxon>
        <taxon>Bacillati</taxon>
        <taxon>Bacillota</taxon>
        <taxon>Clostridia</taxon>
        <taxon>Halanaerobiales</taxon>
        <taxon>Halanaerobiaceae</taxon>
        <taxon>Halanaerobium</taxon>
    </lineage>
</organism>
<dbReference type="EMBL" id="FOTI01000006">
    <property type="protein sequence ID" value="SFL28433.1"/>
    <property type="molecule type" value="Genomic_DNA"/>
</dbReference>
<evidence type="ECO:0000259" key="15">
    <source>
        <dbReference type="Pfam" id="PF02875"/>
    </source>
</evidence>
<dbReference type="GO" id="GO:0051301">
    <property type="term" value="P:cell division"/>
    <property type="evidence" value="ECO:0007669"/>
    <property type="project" value="UniProtKB-KW"/>
</dbReference>
<proteinExistence type="inferred from homology"/>
<dbReference type="GO" id="GO:0004326">
    <property type="term" value="F:tetrahydrofolylpolyglutamate synthase activity"/>
    <property type="evidence" value="ECO:0007669"/>
    <property type="project" value="InterPro"/>
</dbReference>
<dbReference type="OrthoDB" id="9800958at2"/>
<comment type="pathway">
    <text evidence="1 12 13">Cell wall biogenesis; peptidoglycan biosynthesis.</text>
</comment>
<evidence type="ECO:0000256" key="2">
    <source>
        <dbReference type="ARBA" id="ARBA00005898"/>
    </source>
</evidence>
<reference evidence="17 18" key="1">
    <citation type="submission" date="2016-10" db="EMBL/GenBank/DDBJ databases">
        <authorList>
            <person name="de Groot N.N."/>
        </authorList>
    </citation>
    <scope>NUCLEOTIDE SEQUENCE [LARGE SCALE GENOMIC DNA]</scope>
    <source>
        <strain evidence="17 18">ATCC 51327</strain>
    </source>
</reference>
<comment type="catalytic activity">
    <reaction evidence="12">
        <text>UDP-N-acetyl-alpha-D-muramoyl-L-alanyl-D-glutamate + meso-2,6-diaminopimelate + ATP = UDP-N-acetyl-alpha-D-muramoyl-L-alanyl-gamma-D-glutamyl-meso-2,6-diaminopimelate + ADP + phosphate + H(+)</text>
        <dbReference type="Rhea" id="RHEA:23676"/>
        <dbReference type="ChEBI" id="CHEBI:15378"/>
        <dbReference type="ChEBI" id="CHEBI:30616"/>
        <dbReference type="ChEBI" id="CHEBI:43474"/>
        <dbReference type="ChEBI" id="CHEBI:57791"/>
        <dbReference type="ChEBI" id="CHEBI:83900"/>
        <dbReference type="ChEBI" id="CHEBI:83905"/>
        <dbReference type="ChEBI" id="CHEBI:456216"/>
        <dbReference type="EC" id="6.3.2.13"/>
    </reaction>
</comment>
<dbReference type="GO" id="GO:0005524">
    <property type="term" value="F:ATP binding"/>
    <property type="evidence" value="ECO:0007669"/>
    <property type="project" value="UniProtKB-UniRule"/>
</dbReference>
<feature type="binding site" evidence="12">
    <location>
        <position position="30"/>
    </location>
    <ligand>
        <name>UDP-N-acetyl-alpha-D-muramoyl-L-alanyl-D-glutamate</name>
        <dbReference type="ChEBI" id="CHEBI:83900"/>
    </ligand>
</feature>
<feature type="binding site" evidence="12">
    <location>
        <position position="381"/>
    </location>
    <ligand>
        <name>meso-2,6-diaminopimelate</name>
        <dbReference type="ChEBI" id="CHEBI:57791"/>
    </ligand>
</feature>
<dbReference type="GO" id="GO:0005737">
    <property type="term" value="C:cytoplasm"/>
    <property type="evidence" value="ECO:0007669"/>
    <property type="project" value="UniProtKB-SubCell"/>
</dbReference>
<dbReference type="InterPro" id="IPR000713">
    <property type="entry name" value="Mur_ligase_N"/>
</dbReference>
<dbReference type="InterPro" id="IPR018109">
    <property type="entry name" value="Folylpolyglutamate_synth_CS"/>
</dbReference>
<keyword evidence="8 12" id="KW-0133">Cell shape</keyword>
<dbReference type="Gene3D" id="3.40.1190.10">
    <property type="entry name" value="Mur-like, catalytic domain"/>
    <property type="match status" value="1"/>
</dbReference>
<keyword evidence="7 12" id="KW-0067">ATP-binding</keyword>
<comment type="subcellular location">
    <subcellularLocation>
        <location evidence="12 13">Cytoplasm</location>
    </subcellularLocation>
</comment>
<dbReference type="GO" id="GO:0008360">
    <property type="term" value="P:regulation of cell shape"/>
    <property type="evidence" value="ECO:0007669"/>
    <property type="project" value="UniProtKB-KW"/>
</dbReference>
<feature type="binding site" evidence="12">
    <location>
        <position position="180"/>
    </location>
    <ligand>
        <name>UDP-N-acetyl-alpha-D-muramoyl-L-alanyl-D-glutamate</name>
        <dbReference type="ChEBI" id="CHEBI:83900"/>
    </ligand>
</feature>
<keyword evidence="6 12" id="KW-0547">Nucleotide-binding</keyword>
<feature type="modified residue" description="N6-carboxylysine" evidence="12">
    <location>
        <position position="220"/>
    </location>
</feature>
<feature type="binding site" evidence="12">
    <location>
        <position position="188"/>
    </location>
    <ligand>
        <name>UDP-N-acetyl-alpha-D-muramoyl-L-alanyl-D-glutamate</name>
        <dbReference type="ChEBI" id="CHEBI:83900"/>
    </ligand>
</feature>
<feature type="domain" description="Mur ligase central" evidence="16">
    <location>
        <begin position="109"/>
        <end position="309"/>
    </location>
</feature>
<name>A0A1I4GFV9_9FIRM</name>
<dbReference type="UniPathway" id="UPA00219"/>
<keyword evidence="9 12" id="KW-0573">Peptidoglycan synthesis</keyword>
<dbReference type="InterPro" id="IPR036615">
    <property type="entry name" value="Mur_ligase_C_dom_sf"/>
</dbReference>
<dbReference type="NCBIfam" id="TIGR01085">
    <property type="entry name" value="murE"/>
    <property type="match status" value="1"/>
</dbReference>
<comment type="similarity">
    <text evidence="2 12">Belongs to the MurCDEF family. MurE subfamily.</text>
</comment>
<evidence type="ECO:0000256" key="9">
    <source>
        <dbReference type="ARBA" id="ARBA00022984"/>
    </source>
</evidence>
<dbReference type="GO" id="GO:0009252">
    <property type="term" value="P:peptidoglycan biosynthetic process"/>
    <property type="evidence" value="ECO:0007669"/>
    <property type="project" value="UniProtKB-UniRule"/>
</dbReference>
<dbReference type="GO" id="GO:0008765">
    <property type="term" value="F:UDP-N-acetylmuramoylalanyl-D-glutamate-2,6-diaminopimelate ligase activity"/>
    <property type="evidence" value="ECO:0007669"/>
    <property type="project" value="UniProtKB-UniRule"/>
</dbReference>
<evidence type="ECO:0000256" key="4">
    <source>
        <dbReference type="ARBA" id="ARBA00022598"/>
    </source>
</evidence>
<dbReference type="Pfam" id="PF08245">
    <property type="entry name" value="Mur_ligase_M"/>
    <property type="match status" value="1"/>
</dbReference>
<accession>A0A1I4GFV9</accession>
<evidence type="ECO:0000259" key="14">
    <source>
        <dbReference type="Pfam" id="PF01225"/>
    </source>
</evidence>
<keyword evidence="10 12" id="KW-0131">Cell cycle</keyword>
<keyword evidence="18" id="KW-1185">Reference proteome</keyword>
<feature type="domain" description="Mur ligase N-terminal catalytic" evidence="14">
    <location>
        <begin position="22"/>
        <end position="96"/>
    </location>
</feature>
<comment type="function">
    <text evidence="12">Catalyzes the addition of meso-diaminopimelic acid to the nucleotide precursor UDP-N-acetylmuramoyl-L-alanyl-D-glutamate (UMAG) in the biosynthesis of bacterial cell-wall peptidoglycan.</text>
</comment>
<gene>
    <name evidence="12" type="primary">murE</name>
    <name evidence="17" type="ORF">SAMN02983006_00712</name>
</gene>
<dbReference type="InterPro" id="IPR004101">
    <property type="entry name" value="Mur_ligase_C"/>
</dbReference>
<feature type="binding site" evidence="12">
    <location>
        <begin position="405"/>
        <end position="408"/>
    </location>
    <ligand>
        <name>meso-2,6-diaminopimelate</name>
        <dbReference type="ChEBI" id="CHEBI:57791"/>
    </ligand>
</feature>
<sequence length="487" mass="54688">MKLKDILTEINFKLLQGDLEQEIKELSYDSRTVRKESLFIAITGFETDGHAYIDQAVKEGASAVVVEKSPAKFAPGITYLQVENSRRDLALLAKNFYHDPLQKIKLIGVTGTNGKTTTSFLIHHILESAGKKAALFGTIKNLIGKKELSSSRTTPESLDLYKYFYSLQKQEIEYAVMEVSSHALALYRVYGMKFSAAVFTNLTSEHLDYHRTMLNYKKAKAKLFTQLKKDGFAVFNFDDQAADFMIQSSAAQNNLTYSLVNENADLSTANYELHNQDLHYQTKGVFKVDIALNTGGVFNIYNSLAAALTAYKLGINKELIVQSFKKFSGVPGRYEIINAGQDFQLVVDYAHTPDGMENVLQSALANKKNNLIVVFGCGGDRDRSKRSLMGNLAEQYADYTIVTNDNPRSEDPADIFTEIKTGFSKDFKDYEVIADRKQAIARAIDIAQKDDSVFLLGRGHEKYQIIKDQKIKLDDRKVALELLKTKV</sequence>
<keyword evidence="12" id="KW-0460">Magnesium</keyword>
<protein>
    <recommendedName>
        <fullName evidence="12">UDP-N-acetylmuramoyl-L-alanyl-D-glutamate--2,6-diaminopimelate ligase</fullName>
        <ecNumber evidence="12">6.3.2.13</ecNumber>
    </recommendedName>
    <alternativeName>
        <fullName evidence="12">Meso-A2pm-adding enzyme</fullName>
    </alternativeName>
    <alternativeName>
        <fullName evidence="12">Meso-diaminopimelate-adding enzyme</fullName>
    </alternativeName>
    <alternativeName>
        <fullName evidence="12">UDP-MurNAc-L-Ala-D-Glu:meso-diaminopimelate ligase</fullName>
    </alternativeName>
    <alternativeName>
        <fullName evidence="12">UDP-MurNAc-tripeptide synthetase</fullName>
    </alternativeName>
    <alternativeName>
        <fullName evidence="12">UDP-N-acetylmuramyl-tripeptide synthetase</fullName>
    </alternativeName>
</protein>
<dbReference type="GO" id="GO:0071555">
    <property type="term" value="P:cell wall organization"/>
    <property type="evidence" value="ECO:0007669"/>
    <property type="project" value="UniProtKB-KW"/>
</dbReference>
<dbReference type="SUPFAM" id="SSF63418">
    <property type="entry name" value="MurE/MurF N-terminal domain"/>
    <property type="match status" value="1"/>
</dbReference>
<comment type="PTM">
    <text evidence="12">Carboxylation is probably crucial for Mg(2+) binding and, consequently, for the gamma-phosphate positioning of ATP.</text>
</comment>